<dbReference type="EMBL" id="FZPH01000011">
    <property type="protein sequence ID" value="SNT58631.1"/>
    <property type="molecule type" value="Genomic_DNA"/>
</dbReference>
<protein>
    <submittedName>
        <fullName evidence="1">Uncharacterized protein</fullName>
    </submittedName>
</protein>
<organism evidence="1 2">
    <name type="scientific">Asanoa hainanensis</name>
    <dbReference type="NCBI Taxonomy" id="560556"/>
    <lineage>
        <taxon>Bacteria</taxon>
        <taxon>Bacillati</taxon>
        <taxon>Actinomycetota</taxon>
        <taxon>Actinomycetes</taxon>
        <taxon>Micromonosporales</taxon>
        <taxon>Micromonosporaceae</taxon>
        <taxon>Asanoa</taxon>
    </lineage>
</organism>
<gene>
    <name evidence="1" type="ORF">SAMN05421812_11134</name>
</gene>
<evidence type="ECO:0000313" key="2">
    <source>
        <dbReference type="Proteomes" id="UP000198362"/>
    </source>
</evidence>
<sequence length="149" mass="15319">MRGRAIPLLVALACVGCGSHEGISTARTDPTLLVHGVQGRSDDAGVDGHVRYLEEADCFVLDSAGVRNVAVWPPGTKVWLDGARVAGVEVPDRDPIAIGSRLTGGGGYANPATTEIELPEVAADCLRGGGEFVSIHVISAITPPAPEGQ</sequence>
<proteinExistence type="predicted"/>
<evidence type="ECO:0000313" key="1">
    <source>
        <dbReference type="EMBL" id="SNT58631.1"/>
    </source>
</evidence>
<reference evidence="1 2" key="1">
    <citation type="submission" date="2017-06" db="EMBL/GenBank/DDBJ databases">
        <authorList>
            <person name="Kim H.J."/>
            <person name="Triplett B.A."/>
        </authorList>
    </citation>
    <scope>NUCLEOTIDE SEQUENCE [LARGE SCALE GENOMIC DNA]</scope>
    <source>
        <strain evidence="1 2">CGMCC 4.5593</strain>
    </source>
</reference>
<dbReference type="OrthoDB" id="3388223at2"/>
<keyword evidence="2" id="KW-1185">Reference proteome</keyword>
<name>A0A239NUN3_9ACTN</name>
<dbReference type="AlphaFoldDB" id="A0A239NUN3"/>
<accession>A0A239NUN3</accession>
<dbReference type="Proteomes" id="UP000198362">
    <property type="component" value="Unassembled WGS sequence"/>
</dbReference>
<dbReference type="RefSeq" id="WP_089252902.1">
    <property type="nucleotide sequence ID" value="NZ_FZPH01000011.1"/>
</dbReference>